<name>A0A3Q8RR07_9FLAO</name>
<dbReference type="EMBL" id="CP032548">
    <property type="protein sequence ID" value="AZJ34183.1"/>
    <property type="molecule type" value="Genomic_DNA"/>
</dbReference>
<feature type="signal peptide" evidence="3">
    <location>
        <begin position="1"/>
        <end position="24"/>
    </location>
</feature>
<keyword evidence="2 4" id="KW-0378">Hydrolase</keyword>
<keyword evidence="3" id="KW-0732">Signal</keyword>
<organism evidence="4 5">
    <name type="scientific">Tenacibaculum singaporense</name>
    <dbReference type="NCBI Taxonomy" id="2358479"/>
    <lineage>
        <taxon>Bacteria</taxon>
        <taxon>Pseudomonadati</taxon>
        <taxon>Bacteroidota</taxon>
        <taxon>Flavobacteriia</taxon>
        <taxon>Flavobacteriales</taxon>
        <taxon>Flavobacteriaceae</taxon>
        <taxon>Tenacibaculum</taxon>
    </lineage>
</organism>
<evidence type="ECO:0000313" key="5">
    <source>
        <dbReference type="Proteomes" id="UP000274593"/>
    </source>
</evidence>
<dbReference type="RefSeq" id="WP_125066034.1">
    <property type="nucleotide sequence ID" value="NZ_CP032548.1"/>
</dbReference>
<evidence type="ECO:0000256" key="2">
    <source>
        <dbReference type="ARBA" id="ARBA00022801"/>
    </source>
</evidence>
<dbReference type="SUPFAM" id="SSF53474">
    <property type="entry name" value="alpha/beta-Hydrolases"/>
    <property type="match status" value="1"/>
</dbReference>
<evidence type="ECO:0000256" key="3">
    <source>
        <dbReference type="SAM" id="SignalP"/>
    </source>
</evidence>
<keyword evidence="5" id="KW-1185">Reference proteome</keyword>
<evidence type="ECO:0000313" key="4">
    <source>
        <dbReference type="EMBL" id="AZJ34183.1"/>
    </source>
</evidence>
<sequence>MITYSYTKRPVLFLSFMLFFFASCIEEDLPSNMKQQNFTVKSNSTNFKYAIQIGSLKEVDVTKEYHVVYLLDGDDYYNECMQIISSENNENIIVVSIGYVGDNERGTDYSYPYARDFDGDSGGAKRFIDFLNSELIPRIEEDYQIKSLTKTIYGHSLGGYFALYVMMQEGKENPFDNAIVISPNLMWYNSFIFDLESNAKELNLLDGKGVYMSMGDLEGVGMNASFDALTRQLELSNYNDFNFSYERFENTSHRNSPIQGFKKGLQIIE</sequence>
<dbReference type="AlphaFoldDB" id="A0A3Q8RR07"/>
<dbReference type="InterPro" id="IPR052558">
    <property type="entry name" value="Siderophore_Hydrolase_D"/>
</dbReference>
<dbReference type="PANTHER" id="PTHR40841">
    <property type="entry name" value="SIDEROPHORE TRIACETYLFUSARININE C ESTERASE"/>
    <property type="match status" value="1"/>
</dbReference>
<gene>
    <name evidence="4" type="ORF">D6T69_01020</name>
</gene>
<evidence type="ECO:0000256" key="1">
    <source>
        <dbReference type="ARBA" id="ARBA00005622"/>
    </source>
</evidence>
<comment type="similarity">
    <text evidence="1">Belongs to the esterase D family.</text>
</comment>
<dbReference type="InterPro" id="IPR029058">
    <property type="entry name" value="AB_hydrolase_fold"/>
</dbReference>
<protein>
    <submittedName>
        <fullName evidence="4">Alpha/beta hydrolase</fullName>
    </submittedName>
</protein>
<dbReference type="GO" id="GO:0016788">
    <property type="term" value="F:hydrolase activity, acting on ester bonds"/>
    <property type="evidence" value="ECO:0007669"/>
    <property type="project" value="TreeGrafter"/>
</dbReference>
<dbReference type="InterPro" id="IPR000801">
    <property type="entry name" value="Esterase-like"/>
</dbReference>
<feature type="chain" id="PRO_5018666406" evidence="3">
    <location>
        <begin position="25"/>
        <end position="269"/>
    </location>
</feature>
<dbReference type="Proteomes" id="UP000274593">
    <property type="component" value="Chromosome"/>
</dbReference>
<dbReference type="Pfam" id="PF00756">
    <property type="entry name" value="Esterase"/>
    <property type="match status" value="1"/>
</dbReference>
<dbReference type="Gene3D" id="3.40.50.1820">
    <property type="entry name" value="alpha/beta hydrolase"/>
    <property type="match status" value="1"/>
</dbReference>
<dbReference type="KEGG" id="tsig:D6T69_01020"/>
<accession>A0A3Q8RR07</accession>
<proteinExistence type="inferred from homology"/>
<reference evidence="4 5" key="1">
    <citation type="submission" date="2018-09" db="EMBL/GenBank/DDBJ databases">
        <title>Insights into the microbiota of Asian seabass (Lates calcarifer) with tenacibaculosis symptoms and description of sp. nov. Tenacibaculum singaporense.</title>
        <authorList>
            <person name="Miyake S."/>
            <person name="Soh M."/>
            <person name="Azman M.N."/>
            <person name="Ngoh S.Y."/>
            <person name="Orban L."/>
        </authorList>
    </citation>
    <scope>NUCLEOTIDE SEQUENCE [LARGE SCALE GENOMIC DNA]</scope>
    <source>
        <strain evidence="4 5">DSM 106434</strain>
    </source>
</reference>
<dbReference type="PANTHER" id="PTHR40841:SF2">
    <property type="entry name" value="SIDEROPHORE-DEGRADING ESTERASE (EUROFUNG)"/>
    <property type="match status" value="1"/>
</dbReference>